<protein>
    <submittedName>
        <fullName evidence="1">Uncharacterized protein</fullName>
    </submittedName>
</protein>
<dbReference type="Proteomes" id="UP000294726">
    <property type="component" value="Chromosome"/>
</dbReference>
<accession>A0AAQ2USW7</accession>
<name>A0AAQ2USW7_OENOE</name>
<dbReference type="EMBL" id="LR031358">
    <property type="protein sequence ID" value="VDB98130.1"/>
    <property type="molecule type" value="Genomic_DNA"/>
</dbReference>
<sequence length="43" mass="4937">MLNGIRQYTAKADILSVAHRVDEICETFVRTKTLGGLIWLQFQ</sequence>
<reference evidence="1 2" key="1">
    <citation type="submission" date="2018-08" db="EMBL/GenBank/DDBJ databases">
        <authorList>
            <person name="Lorentzen P. G. S. M."/>
        </authorList>
    </citation>
    <scope>NUCLEOTIDE SEQUENCE [LARGE SCALE GENOMIC DNA]</scope>
    <source>
        <strain evidence="1 2">CRBO_1381</strain>
    </source>
</reference>
<proteinExistence type="predicted"/>
<organism evidence="1 2">
    <name type="scientific">Oenococcus oeni</name>
    <name type="common">Leuconostoc oenos</name>
    <dbReference type="NCBI Taxonomy" id="1247"/>
    <lineage>
        <taxon>Bacteria</taxon>
        <taxon>Bacillati</taxon>
        <taxon>Bacillota</taxon>
        <taxon>Bacilli</taxon>
        <taxon>Lactobacillales</taxon>
        <taxon>Lactobacillaceae</taxon>
        <taxon>Oenococcus</taxon>
    </lineage>
</organism>
<dbReference type="AlphaFoldDB" id="A0AAQ2USW7"/>
<gene>
    <name evidence="1" type="ORF">OENI_0961</name>
</gene>
<evidence type="ECO:0000313" key="1">
    <source>
        <dbReference type="EMBL" id="VDB98130.1"/>
    </source>
</evidence>
<evidence type="ECO:0000313" key="2">
    <source>
        <dbReference type="Proteomes" id="UP000294726"/>
    </source>
</evidence>